<keyword evidence="2" id="KW-0732">Signal</keyword>
<dbReference type="Proteomes" id="UP000237640">
    <property type="component" value="Unassembled WGS sequence"/>
</dbReference>
<feature type="chain" id="PRO_5015423570" evidence="2">
    <location>
        <begin position="22"/>
        <end position="360"/>
    </location>
</feature>
<dbReference type="EMBL" id="PVYX01000002">
    <property type="protein sequence ID" value="PRX53883.1"/>
    <property type="molecule type" value="Genomic_DNA"/>
</dbReference>
<dbReference type="Gene3D" id="3.30.1330.60">
    <property type="entry name" value="OmpA-like domain"/>
    <property type="match status" value="1"/>
</dbReference>
<dbReference type="InterPro" id="IPR050330">
    <property type="entry name" value="Bact_OuterMem_StrucFunc"/>
</dbReference>
<dbReference type="SUPFAM" id="SSF103088">
    <property type="entry name" value="OmpA-like"/>
    <property type="match status" value="1"/>
</dbReference>
<keyword evidence="5" id="KW-1185">Reference proteome</keyword>
<dbReference type="GO" id="GO:0016020">
    <property type="term" value="C:membrane"/>
    <property type="evidence" value="ECO:0007669"/>
    <property type="project" value="UniProtKB-UniRule"/>
</dbReference>
<accession>A0A2T0M8T7</accession>
<dbReference type="Pfam" id="PF00691">
    <property type="entry name" value="OmpA"/>
    <property type="match status" value="1"/>
</dbReference>
<evidence type="ECO:0000313" key="5">
    <source>
        <dbReference type="Proteomes" id="UP000237640"/>
    </source>
</evidence>
<evidence type="ECO:0000256" key="2">
    <source>
        <dbReference type="SAM" id="SignalP"/>
    </source>
</evidence>
<sequence>MGARRLFLFSFSIFFCTVLSAQNLILNSGFENFSDCPIYMSPMDVLIEDVSLPTSSSGDYFNQCANEDFGVPSNFKGNQSAAEGSAYIGLYFYALNDYREYAQLNTAKKLREKHPYKISFQVSLAENSNLALKSMSILLVNRKVKVPNSSVLTKSRLDLEKDLEFHEVQLKADNSMADTSGWVTLSAEFDARGFESHILIGNFHNNGNTQLLNAAKLPSSSDFSYYYIDNFILEELPRVNYEQDKIYVMEQNPFEPKGYELDAKALASVQKIFKYLKENAEVQMKITGHAENIGTTEYNKFISSLRARAVALHLKKLGIAEDRIVWEGVGDTKPLRNGKLKAKDFEDGRVEFVMTKFDNR</sequence>
<dbReference type="PANTHER" id="PTHR30329">
    <property type="entry name" value="STATOR ELEMENT OF FLAGELLAR MOTOR COMPLEX"/>
    <property type="match status" value="1"/>
</dbReference>
<reference evidence="4 5" key="1">
    <citation type="submission" date="2018-03" db="EMBL/GenBank/DDBJ databases">
        <title>Genomic Encyclopedia of Archaeal and Bacterial Type Strains, Phase II (KMG-II): from individual species to whole genera.</title>
        <authorList>
            <person name="Goeker M."/>
        </authorList>
    </citation>
    <scope>NUCLEOTIDE SEQUENCE [LARGE SCALE GENOMIC DNA]</scope>
    <source>
        <strain evidence="4 5">DSM 25027</strain>
    </source>
</reference>
<dbReference type="CDD" id="cd07185">
    <property type="entry name" value="OmpA_C-like"/>
    <property type="match status" value="1"/>
</dbReference>
<evidence type="ECO:0000259" key="3">
    <source>
        <dbReference type="PROSITE" id="PS51123"/>
    </source>
</evidence>
<evidence type="ECO:0000313" key="4">
    <source>
        <dbReference type="EMBL" id="PRX53883.1"/>
    </source>
</evidence>
<protein>
    <submittedName>
        <fullName evidence="4">OmpA family protein</fullName>
    </submittedName>
</protein>
<name>A0A2T0M8T7_9FLAO</name>
<gene>
    <name evidence="4" type="ORF">CLV81_2273</name>
</gene>
<organism evidence="4 5">
    <name type="scientific">Flagellimonas meridianipacifica</name>
    <dbReference type="NCBI Taxonomy" id="1080225"/>
    <lineage>
        <taxon>Bacteria</taxon>
        <taxon>Pseudomonadati</taxon>
        <taxon>Bacteroidota</taxon>
        <taxon>Flavobacteriia</taxon>
        <taxon>Flavobacteriales</taxon>
        <taxon>Flavobacteriaceae</taxon>
        <taxon>Flagellimonas</taxon>
    </lineage>
</organism>
<dbReference type="PROSITE" id="PS51123">
    <property type="entry name" value="OMPA_2"/>
    <property type="match status" value="1"/>
</dbReference>
<feature type="signal peptide" evidence="2">
    <location>
        <begin position="1"/>
        <end position="21"/>
    </location>
</feature>
<proteinExistence type="predicted"/>
<keyword evidence="1" id="KW-0472">Membrane</keyword>
<feature type="domain" description="OmpA-like" evidence="3">
    <location>
        <begin position="241"/>
        <end position="358"/>
    </location>
</feature>
<dbReference type="InterPro" id="IPR006665">
    <property type="entry name" value="OmpA-like"/>
</dbReference>
<evidence type="ECO:0000256" key="1">
    <source>
        <dbReference type="PROSITE-ProRule" id="PRU00473"/>
    </source>
</evidence>
<dbReference type="InterPro" id="IPR036737">
    <property type="entry name" value="OmpA-like_sf"/>
</dbReference>
<comment type="caution">
    <text evidence="4">The sequence shown here is derived from an EMBL/GenBank/DDBJ whole genome shotgun (WGS) entry which is preliminary data.</text>
</comment>
<dbReference type="AlphaFoldDB" id="A0A2T0M8T7"/>
<dbReference type="PANTHER" id="PTHR30329:SF21">
    <property type="entry name" value="LIPOPROTEIN YIAD-RELATED"/>
    <property type="match status" value="1"/>
</dbReference>